<feature type="domain" description="Thoeris protein ThsB TIR-like" evidence="1">
    <location>
        <begin position="4"/>
        <end position="71"/>
    </location>
</feature>
<dbReference type="InterPro" id="IPR015032">
    <property type="entry name" value="ThsB__TIR-like_domain"/>
</dbReference>
<name>A0ABP3Y0Q5_9FLAO</name>
<accession>A0ABP3Y0Q5</accession>
<dbReference type="EMBL" id="BAAAFH010000011">
    <property type="protein sequence ID" value="GAA0875201.1"/>
    <property type="molecule type" value="Genomic_DNA"/>
</dbReference>
<dbReference type="Proteomes" id="UP001501126">
    <property type="component" value="Unassembled WGS sequence"/>
</dbReference>
<evidence type="ECO:0000259" key="1">
    <source>
        <dbReference type="Pfam" id="PF08937"/>
    </source>
</evidence>
<keyword evidence="3" id="KW-1185">Reference proteome</keyword>
<comment type="caution">
    <text evidence="2">The sequence shown here is derived from an EMBL/GenBank/DDBJ whole genome shotgun (WGS) entry which is preliminary data.</text>
</comment>
<dbReference type="Pfam" id="PF08937">
    <property type="entry name" value="ThsB_TIR"/>
    <property type="match status" value="1"/>
</dbReference>
<proteinExistence type="predicted"/>
<sequence length="177" mass="20515">MPDTFIDSSIWEKEKSKGATVIKNLIEDGLKKTSVTSVLIGTETAGRRWVKYEIVKSFERGNGLLAIHINRIKNKSGQISSKGLNPLDRLGFQVSKDGKKIHFFELVNRKWQLFPDFPEINNKKSNSIYFDDHWWRGNEFGEFFRFSDKFPTYCWKSDEGHSNFSDWIENAATKAGR</sequence>
<organism evidence="2 3">
    <name type="scientific">Wandonia haliotis</name>
    <dbReference type="NCBI Taxonomy" id="574963"/>
    <lineage>
        <taxon>Bacteria</taxon>
        <taxon>Pseudomonadati</taxon>
        <taxon>Bacteroidota</taxon>
        <taxon>Flavobacteriia</taxon>
        <taxon>Flavobacteriales</taxon>
        <taxon>Crocinitomicaceae</taxon>
        <taxon>Wandonia</taxon>
    </lineage>
</organism>
<gene>
    <name evidence="2" type="ORF">GCM10009118_16100</name>
</gene>
<protein>
    <recommendedName>
        <fullName evidence="1">Thoeris protein ThsB TIR-like domain-containing protein</fullName>
    </recommendedName>
</protein>
<reference evidence="3" key="1">
    <citation type="journal article" date="2019" name="Int. J. Syst. Evol. Microbiol.">
        <title>The Global Catalogue of Microorganisms (GCM) 10K type strain sequencing project: providing services to taxonomists for standard genome sequencing and annotation.</title>
        <authorList>
            <consortium name="The Broad Institute Genomics Platform"/>
            <consortium name="The Broad Institute Genome Sequencing Center for Infectious Disease"/>
            <person name="Wu L."/>
            <person name="Ma J."/>
        </authorList>
    </citation>
    <scope>NUCLEOTIDE SEQUENCE [LARGE SCALE GENOMIC DNA]</scope>
    <source>
        <strain evidence="3">JCM 16083</strain>
    </source>
</reference>
<evidence type="ECO:0000313" key="2">
    <source>
        <dbReference type="EMBL" id="GAA0875201.1"/>
    </source>
</evidence>
<evidence type="ECO:0000313" key="3">
    <source>
        <dbReference type="Proteomes" id="UP001501126"/>
    </source>
</evidence>